<dbReference type="PANTHER" id="PTHR10766">
    <property type="entry name" value="TRANSMEMBRANE 9 SUPERFAMILY PROTEIN"/>
    <property type="match status" value="1"/>
</dbReference>
<dbReference type="GO" id="GO:0016020">
    <property type="term" value="C:membrane"/>
    <property type="evidence" value="ECO:0000318"/>
    <property type="project" value="GO_Central"/>
</dbReference>
<reference evidence="12" key="1">
    <citation type="submission" date="2013-07" db="EMBL/GenBank/DDBJ databases">
        <title>The genome of Eucalyptus grandis.</title>
        <authorList>
            <person name="Schmutz J."/>
            <person name="Hayes R."/>
            <person name="Myburg A."/>
            <person name="Tuskan G."/>
            <person name="Grattapaglia D."/>
            <person name="Rokhsar D.S."/>
        </authorList>
    </citation>
    <scope>NUCLEOTIDE SEQUENCE</scope>
    <source>
        <tissue evidence="12">Leaf extractions</tissue>
    </source>
</reference>
<accession>A0A059CNI7</accession>
<dbReference type="Pfam" id="PF03446">
    <property type="entry name" value="NAD_binding_2"/>
    <property type="match status" value="1"/>
</dbReference>
<protein>
    <recommendedName>
        <fullName evidence="10">Transmembrane 9 superfamily member</fullName>
    </recommendedName>
</protein>
<dbReference type="GO" id="GO:0000139">
    <property type="term" value="C:Golgi membrane"/>
    <property type="evidence" value="ECO:0007669"/>
    <property type="project" value="UniProtKB-SubCell"/>
</dbReference>
<dbReference type="Pfam" id="PF02990">
    <property type="entry name" value="EMP70"/>
    <property type="match status" value="2"/>
</dbReference>
<organism evidence="12">
    <name type="scientific">Eucalyptus grandis</name>
    <name type="common">Flooded gum</name>
    <dbReference type="NCBI Taxonomy" id="71139"/>
    <lineage>
        <taxon>Eukaryota</taxon>
        <taxon>Viridiplantae</taxon>
        <taxon>Streptophyta</taxon>
        <taxon>Embryophyta</taxon>
        <taxon>Tracheophyta</taxon>
        <taxon>Spermatophyta</taxon>
        <taxon>Magnoliopsida</taxon>
        <taxon>eudicotyledons</taxon>
        <taxon>Gunneridae</taxon>
        <taxon>Pentapetalae</taxon>
        <taxon>rosids</taxon>
        <taxon>malvids</taxon>
        <taxon>Myrtales</taxon>
        <taxon>Myrtaceae</taxon>
        <taxon>Myrtoideae</taxon>
        <taxon>Eucalypteae</taxon>
        <taxon>Eucalyptus</taxon>
    </lineage>
</organism>
<dbReference type="InParanoid" id="A0A059CNI7"/>
<dbReference type="EMBL" id="KK198755">
    <property type="protein sequence ID" value="KCW79814.1"/>
    <property type="molecule type" value="Genomic_DNA"/>
</dbReference>
<evidence type="ECO:0000256" key="6">
    <source>
        <dbReference type="ARBA" id="ARBA00022753"/>
    </source>
</evidence>
<feature type="transmembrane region" description="Helical" evidence="10">
    <location>
        <begin position="62"/>
        <end position="81"/>
    </location>
</feature>
<dbReference type="GO" id="GO:0072657">
    <property type="term" value="P:protein localization to membrane"/>
    <property type="evidence" value="ECO:0000318"/>
    <property type="project" value="GO_Central"/>
</dbReference>
<comment type="caution">
    <text evidence="10">Lacks conserved residue(s) required for the propagation of feature annotation.</text>
</comment>
<keyword evidence="7 10" id="KW-1133">Transmembrane helix</keyword>
<evidence type="ECO:0000256" key="9">
    <source>
        <dbReference type="ARBA" id="ARBA00023136"/>
    </source>
</evidence>
<dbReference type="GO" id="GO:0010008">
    <property type="term" value="C:endosome membrane"/>
    <property type="evidence" value="ECO:0007669"/>
    <property type="project" value="UniProtKB-SubCell"/>
</dbReference>
<evidence type="ECO:0000256" key="10">
    <source>
        <dbReference type="RuleBase" id="RU363079"/>
    </source>
</evidence>
<evidence type="ECO:0000256" key="4">
    <source>
        <dbReference type="ARBA" id="ARBA00022692"/>
    </source>
</evidence>
<evidence type="ECO:0000256" key="2">
    <source>
        <dbReference type="ARBA" id="ARBA00004653"/>
    </source>
</evidence>
<comment type="subcellular location">
    <subcellularLocation>
        <location evidence="1">Endosome membrane</location>
        <topology evidence="1">Multi-pass membrane protein</topology>
    </subcellularLocation>
    <subcellularLocation>
        <location evidence="2">Golgi apparatus membrane</location>
        <topology evidence="2">Multi-pass membrane protein</topology>
    </subcellularLocation>
</comment>
<evidence type="ECO:0000256" key="7">
    <source>
        <dbReference type="ARBA" id="ARBA00022989"/>
    </source>
</evidence>
<feature type="transmembrane region" description="Helical" evidence="10">
    <location>
        <begin position="87"/>
        <end position="110"/>
    </location>
</feature>
<name>A0A059CNI7_EUCGR</name>
<proteinExistence type="inferred from homology"/>
<dbReference type="GO" id="GO:0050661">
    <property type="term" value="F:NADP binding"/>
    <property type="evidence" value="ECO:0007669"/>
    <property type="project" value="InterPro"/>
</dbReference>
<evidence type="ECO:0000256" key="1">
    <source>
        <dbReference type="ARBA" id="ARBA00004337"/>
    </source>
</evidence>
<comment type="similarity">
    <text evidence="3 10">Belongs to the nonaspanin (TM9SF) (TC 9.A.2) family.</text>
</comment>
<evidence type="ECO:0000256" key="8">
    <source>
        <dbReference type="ARBA" id="ARBA00023034"/>
    </source>
</evidence>
<evidence type="ECO:0000259" key="11">
    <source>
        <dbReference type="Pfam" id="PF03446"/>
    </source>
</evidence>
<dbReference type="Gramene" id="KCW79814">
    <property type="protein sequence ID" value="KCW79814"/>
    <property type="gene ID" value="EUGRSUZ_C01148"/>
</dbReference>
<dbReference type="InterPro" id="IPR006115">
    <property type="entry name" value="6PGDH_NADP-bd"/>
</dbReference>
<feature type="domain" description="6-phosphogluconate dehydrogenase NADP-binding" evidence="11">
    <location>
        <begin position="212"/>
        <end position="281"/>
    </location>
</feature>
<dbReference type="InterPro" id="IPR004240">
    <property type="entry name" value="EMP70"/>
</dbReference>
<dbReference type="STRING" id="71139.A0A059CNI7"/>
<keyword evidence="5" id="KW-0732">Signal</keyword>
<dbReference type="eggNOG" id="KOG1277">
    <property type="taxonomic scope" value="Eukaryota"/>
</dbReference>
<keyword evidence="6" id="KW-0967">Endosome</keyword>
<dbReference type="GO" id="GO:0016616">
    <property type="term" value="F:oxidoreductase activity, acting on the CH-OH group of donors, NAD or NADP as acceptor"/>
    <property type="evidence" value="ECO:0007669"/>
    <property type="project" value="UniProtKB-ARBA"/>
</dbReference>
<evidence type="ECO:0000313" key="12">
    <source>
        <dbReference type="EMBL" id="KCW79814.1"/>
    </source>
</evidence>
<evidence type="ECO:0000256" key="5">
    <source>
        <dbReference type="ARBA" id="ARBA00022729"/>
    </source>
</evidence>
<dbReference type="Gene3D" id="3.40.50.720">
    <property type="entry name" value="NAD(P)-binding Rossmann-like Domain"/>
    <property type="match status" value="1"/>
</dbReference>
<dbReference type="InterPro" id="IPR036890">
    <property type="entry name" value="HATPase_C_sf"/>
</dbReference>
<keyword evidence="8" id="KW-0333">Golgi apparatus</keyword>
<evidence type="ECO:0000256" key="3">
    <source>
        <dbReference type="ARBA" id="ARBA00005227"/>
    </source>
</evidence>
<dbReference type="Gene3D" id="3.30.565.10">
    <property type="entry name" value="Histidine kinase-like ATPase, C-terminal domain"/>
    <property type="match status" value="1"/>
</dbReference>
<dbReference type="PANTHER" id="PTHR10766:SF14">
    <property type="entry name" value="TRANSMEMBRANE 9 SUPERFAMILY MEMBER 2"/>
    <property type="match status" value="1"/>
</dbReference>
<sequence>MHPNEVVELAEGRDMDIELHFIPEDTAVDREQTGWKCICSDVFQYPNSGSLFAAALGSGAQLCILATFTLLLGLLGVFYPFNRGNLFIALIVLNTMTSGFAGYLAVLFYCQIEGKNWVCSNRLNFKHLHLNTLIFIMKLEPNPLSFTTGQKFAAEKSHGEFQATCETSKCPREVPSLRWYRGTFPQMVLAGFLPFSTIYMQLHYMLMSMWDVDVLSIKVTNEAQAENVLFGDVGAIPALASCASIILSSTVSPGFMTQLERRLQSEGKDLKLVDAPVSGANLVSLINEVLDQAKIESGKIEIEAVQFDLRAILDDVVSLLGEISRKRSGGIDCLCYMVLLIHLSHYLIISTPSNLQLAVYISENVPQKLIGDPGRFRQLITNLMGKSIKVSYLSVVRTFSENFVFESQVAIIILDLPSWKEN</sequence>
<keyword evidence="9 10" id="KW-0472">Membrane</keyword>
<dbReference type="AlphaFoldDB" id="A0A059CNI7"/>
<keyword evidence="4 10" id="KW-0812">Transmembrane</keyword>
<gene>
    <name evidence="12" type="ORF">EUGRSUZ_C01148</name>
</gene>